<dbReference type="RefSeq" id="WP_167695867.1">
    <property type="nucleotide sequence ID" value="NZ_CP118181.1"/>
</dbReference>
<accession>A0A968KZY6</accession>
<keyword evidence="2" id="KW-0808">Transferase</keyword>
<dbReference type="EMBL" id="JAATLM010000001">
    <property type="protein sequence ID" value="NIZ69786.1"/>
    <property type="molecule type" value="Genomic_DNA"/>
</dbReference>
<name>A0A968KZY6_9SPIO</name>
<sequence>MYQRFLQELSQHQLHQIHKILFHLDKNEVKKVLIRPILLKDIPMWQIETTRAEKVYHQNIAHVELVSYLYQCMQEYICKQITMTTASQIYHYRLTKKGKILHYAETNQQQKAPEMEHNRTKSYLLEEGMPIHALVDLGIFDGNFRIKASAKKKFRQINHFLSLIVESIETDQQEALTIIDFGCGKSYLSFLVYYYFVFIKEIELTMIGYDLKADVVEQCNLTAKKYDYQNLHFIHGDIAKASHDHGKVDAMITLHACNVATDYALHYAITHQITHIFSVPCCQHEIAQQIAPPASWSFLFQHGLHKERLSALFTDAIRCEILRTMGYQVDVIEFVEIENTPKNALIRAKLTHPTHHFTPTPALQTFLKEFHLKPTLVRLLTE</sequence>
<protein>
    <submittedName>
        <fullName evidence="2">SAM-dependent methyltransferase</fullName>
    </submittedName>
</protein>
<dbReference type="InterPro" id="IPR025714">
    <property type="entry name" value="Methyltranfer_dom"/>
</dbReference>
<dbReference type="PANTHER" id="PTHR13369">
    <property type="match status" value="1"/>
</dbReference>
<dbReference type="Pfam" id="PF13679">
    <property type="entry name" value="Methyltransf_32"/>
    <property type="match status" value="1"/>
</dbReference>
<dbReference type="SUPFAM" id="SSF53335">
    <property type="entry name" value="S-adenosyl-L-methionine-dependent methyltransferases"/>
    <property type="match status" value="1"/>
</dbReference>
<dbReference type="PANTHER" id="PTHR13369:SF3">
    <property type="entry name" value="METHYLTRANSFERASE DOMAIN-CONTAINING PROTEIN"/>
    <property type="match status" value="1"/>
</dbReference>
<dbReference type="GO" id="GO:0008168">
    <property type="term" value="F:methyltransferase activity"/>
    <property type="evidence" value="ECO:0007669"/>
    <property type="project" value="UniProtKB-KW"/>
</dbReference>
<evidence type="ECO:0000259" key="1">
    <source>
        <dbReference type="Pfam" id="PF13679"/>
    </source>
</evidence>
<dbReference type="GO" id="GO:0005737">
    <property type="term" value="C:cytoplasm"/>
    <property type="evidence" value="ECO:0007669"/>
    <property type="project" value="TreeGrafter"/>
</dbReference>
<organism evidence="2 3">
    <name type="scientific">Entomospira culicis</name>
    <dbReference type="NCBI Taxonomy" id="2719989"/>
    <lineage>
        <taxon>Bacteria</taxon>
        <taxon>Pseudomonadati</taxon>
        <taxon>Spirochaetota</taxon>
        <taxon>Spirochaetia</taxon>
        <taxon>Spirochaetales</taxon>
        <taxon>Spirochaetaceae</taxon>
        <taxon>Entomospira</taxon>
    </lineage>
</organism>
<comment type="caution">
    <text evidence="2">The sequence shown here is derived from an EMBL/GenBank/DDBJ whole genome shotgun (WGS) entry which is preliminary data.</text>
</comment>
<gene>
    <name evidence="2" type="ORF">HCT48_06120</name>
</gene>
<feature type="domain" description="Methyltransferase" evidence="1">
    <location>
        <begin position="152"/>
        <end position="289"/>
    </location>
</feature>
<reference evidence="2" key="1">
    <citation type="submission" date="2020-03" db="EMBL/GenBank/DDBJ databases">
        <title>Spirochaetal bacteria isolated from arthropods constitute a novel genus Entomospira genus novum within the order Spirochaetales.</title>
        <authorList>
            <person name="Grana-Miraglia L."/>
            <person name="Sikutova S."/>
            <person name="Fingerle V."/>
            <person name="Sing A."/>
            <person name="Castillo-Ramirez S."/>
            <person name="Margos G."/>
            <person name="Rudolf I."/>
        </authorList>
    </citation>
    <scope>NUCLEOTIDE SEQUENCE</scope>
    <source>
        <strain evidence="2">BR149</strain>
    </source>
</reference>
<evidence type="ECO:0000313" key="3">
    <source>
        <dbReference type="Proteomes" id="UP000778951"/>
    </source>
</evidence>
<dbReference type="InterPro" id="IPR029063">
    <property type="entry name" value="SAM-dependent_MTases_sf"/>
</dbReference>
<dbReference type="Proteomes" id="UP000778951">
    <property type="component" value="Unassembled WGS sequence"/>
</dbReference>
<dbReference type="GO" id="GO:0032259">
    <property type="term" value="P:methylation"/>
    <property type="evidence" value="ECO:0007669"/>
    <property type="project" value="UniProtKB-KW"/>
</dbReference>
<keyword evidence="2" id="KW-0489">Methyltransferase</keyword>
<proteinExistence type="predicted"/>
<keyword evidence="3" id="KW-1185">Reference proteome</keyword>
<dbReference type="AlphaFoldDB" id="A0A968KZY6"/>
<evidence type="ECO:0000313" key="2">
    <source>
        <dbReference type="EMBL" id="NIZ69786.1"/>
    </source>
</evidence>
<dbReference type="Gene3D" id="3.40.50.150">
    <property type="entry name" value="Vaccinia Virus protein VP39"/>
    <property type="match status" value="1"/>
</dbReference>